<keyword evidence="10" id="KW-0564">Palmitate</keyword>
<evidence type="ECO:0000313" key="17">
    <source>
        <dbReference type="Proteomes" id="UP000314982"/>
    </source>
</evidence>
<reference evidence="16" key="2">
    <citation type="submission" date="2025-08" db="UniProtKB">
        <authorList>
            <consortium name="Ensembl"/>
        </authorList>
    </citation>
    <scope>IDENTIFICATION</scope>
</reference>
<evidence type="ECO:0000256" key="14">
    <source>
        <dbReference type="SAM" id="MobiDB-lite"/>
    </source>
</evidence>
<evidence type="ECO:0000256" key="7">
    <source>
        <dbReference type="ARBA" id="ARBA00022870"/>
    </source>
</evidence>
<evidence type="ECO:0000256" key="4">
    <source>
        <dbReference type="ARBA" id="ARBA00022511"/>
    </source>
</evidence>
<dbReference type="AlphaFoldDB" id="A0A4W5L7G5"/>
<dbReference type="Gene3D" id="1.10.287.210">
    <property type="match status" value="1"/>
</dbReference>
<reference evidence="16" key="3">
    <citation type="submission" date="2025-09" db="UniProtKB">
        <authorList>
            <consortium name="Ensembl"/>
        </authorList>
    </citation>
    <scope>IDENTIFICATION</scope>
</reference>
<dbReference type="GeneTree" id="ENSGT00530000064449"/>
<organism evidence="16 17">
    <name type="scientific">Hucho hucho</name>
    <name type="common">huchen</name>
    <dbReference type="NCBI Taxonomy" id="62062"/>
    <lineage>
        <taxon>Eukaryota</taxon>
        <taxon>Metazoa</taxon>
        <taxon>Chordata</taxon>
        <taxon>Craniata</taxon>
        <taxon>Vertebrata</taxon>
        <taxon>Euteleostomi</taxon>
        <taxon>Actinopterygii</taxon>
        <taxon>Neopterygii</taxon>
        <taxon>Teleostei</taxon>
        <taxon>Protacanthopterygii</taxon>
        <taxon>Salmoniformes</taxon>
        <taxon>Salmonidae</taxon>
        <taxon>Salmoninae</taxon>
        <taxon>Hucho</taxon>
    </lineage>
</organism>
<proteinExistence type="predicted"/>
<keyword evidence="6 15" id="KW-0812">Transmembrane</keyword>
<keyword evidence="17" id="KW-1185">Reference proteome</keyword>
<dbReference type="PANTHER" id="PTHR10424:SF81">
    <property type="entry name" value="ERVV2 PROTEIN"/>
    <property type="match status" value="1"/>
</dbReference>
<dbReference type="PANTHER" id="PTHR10424">
    <property type="entry name" value="VIRAL ENVELOPE PROTEIN"/>
    <property type="match status" value="1"/>
</dbReference>
<keyword evidence="13" id="KW-0449">Lipoprotein</keyword>
<feature type="region of interest" description="Disordered" evidence="14">
    <location>
        <begin position="173"/>
        <end position="204"/>
    </location>
</feature>
<dbReference type="SUPFAM" id="SSF58069">
    <property type="entry name" value="Virus ectodomain"/>
    <property type="match status" value="1"/>
</dbReference>
<keyword evidence="5" id="KW-0945">Host-virus interaction</keyword>
<evidence type="ECO:0000313" key="16">
    <source>
        <dbReference type="Ensembl" id="ENSHHUP00000020605.1"/>
    </source>
</evidence>
<reference evidence="17" key="1">
    <citation type="submission" date="2018-06" db="EMBL/GenBank/DDBJ databases">
        <title>Genome assembly of Danube salmon.</title>
        <authorList>
            <person name="Macqueen D.J."/>
            <person name="Gundappa M.K."/>
        </authorList>
    </citation>
    <scope>NUCLEOTIDE SEQUENCE [LARGE SCALE GENOMIC DNA]</scope>
</reference>
<evidence type="ECO:0000256" key="15">
    <source>
        <dbReference type="SAM" id="Phobius"/>
    </source>
</evidence>
<feature type="transmembrane region" description="Helical" evidence="15">
    <location>
        <begin position="126"/>
        <end position="152"/>
    </location>
</feature>
<evidence type="ECO:0000256" key="10">
    <source>
        <dbReference type="ARBA" id="ARBA00023139"/>
    </source>
</evidence>
<comment type="subcellular location">
    <subcellularLocation>
        <location evidence="1">Host cell membrane</location>
        <topology evidence="1">Single-pass type I membrane protein</topology>
    </subcellularLocation>
    <subcellularLocation>
        <location evidence="2">Host endomembrane system</location>
        <topology evidence="2">Peripheral membrane protein</topology>
    </subcellularLocation>
    <subcellularLocation>
        <location evidence="3">Virion membrane</location>
        <topology evidence="3">Single-pass type I membrane protein</topology>
    </subcellularLocation>
</comment>
<evidence type="ECO:0000256" key="13">
    <source>
        <dbReference type="ARBA" id="ARBA00023288"/>
    </source>
</evidence>
<evidence type="ECO:0000256" key="8">
    <source>
        <dbReference type="ARBA" id="ARBA00022989"/>
    </source>
</evidence>
<evidence type="ECO:0000256" key="5">
    <source>
        <dbReference type="ARBA" id="ARBA00022581"/>
    </source>
</evidence>
<evidence type="ECO:0000256" key="6">
    <source>
        <dbReference type="ARBA" id="ARBA00022692"/>
    </source>
</evidence>
<evidence type="ECO:0000256" key="12">
    <source>
        <dbReference type="ARBA" id="ARBA00023180"/>
    </source>
</evidence>
<sequence>MDVIGIAREVPDEYKAMTQIGEGFITTLFWWVMITKNVDWINYMYYNQQGFVNKTRDAVMGISEQLSATSLMTWQNRLALDWLKGWRLQNDGGIMCCTFFPNNIAPALTSWFDNMFGQWKNVMITVLWATFTCMTVLVLFGCCVILCVRGLISRTLEKSMTQQMVGYGPIPSSDQGNDEYMPHDPLDGSSSFTHEEPMFDEDQM</sequence>
<accession>A0A4W5L7G5</accession>
<dbReference type="Ensembl" id="ENSHHUT00000021373.1">
    <property type="protein sequence ID" value="ENSHHUP00000020605.1"/>
    <property type="gene ID" value="ENSHHUG00000012902.1"/>
</dbReference>
<dbReference type="Proteomes" id="UP000314982">
    <property type="component" value="Unassembled WGS sequence"/>
</dbReference>
<evidence type="ECO:0000256" key="3">
    <source>
        <dbReference type="ARBA" id="ARBA00004563"/>
    </source>
</evidence>
<keyword evidence="11" id="KW-1015">Disulfide bond</keyword>
<protein>
    <submittedName>
        <fullName evidence="16">Uncharacterized protein</fullName>
    </submittedName>
</protein>
<evidence type="ECO:0000256" key="2">
    <source>
        <dbReference type="ARBA" id="ARBA00004531"/>
    </source>
</evidence>
<keyword evidence="8 15" id="KW-1133">Transmembrane helix</keyword>
<keyword evidence="4" id="KW-1032">Host cell membrane</keyword>
<name>A0A4W5L7G5_9TELE</name>
<evidence type="ECO:0000256" key="9">
    <source>
        <dbReference type="ARBA" id="ARBA00023136"/>
    </source>
</evidence>
<keyword evidence="7" id="KW-1043">Host membrane</keyword>
<evidence type="ECO:0000256" key="11">
    <source>
        <dbReference type="ARBA" id="ARBA00023157"/>
    </source>
</evidence>
<evidence type="ECO:0000256" key="1">
    <source>
        <dbReference type="ARBA" id="ARBA00004402"/>
    </source>
</evidence>
<keyword evidence="9 15" id="KW-0472">Membrane</keyword>
<keyword evidence="12" id="KW-0325">Glycoprotein</keyword>
<dbReference type="STRING" id="62062.ENSHHUP00000020605"/>
<dbReference type="InterPro" id="IPR018154">
    <property type="entry name" value="TLV/ENV_coat_polyprotein"/>
</dbReference>